<proteinExistence type="predicted"/>
<evidence type="ECO:0000313" key="2">
    <source>
        <dbReference type="Proteomes" id="UP001597304"/>
    </source>
</evidence>
<protein>
    <submittedName>
        <fullName evidence="1">Uncharacterized protein</fullName>
    </submittedName>
</protein>
<gene>
    <name evidence="1" type="ORF">ACFSF0_16645</name>
</gene>
<dbReference type="Proteomes" id="UP001597304">
    <property type="component" value="Unassembled WGS sequence"/>
</dbReference>
<name>A0ABW4KYE2_9BURK</name>
<reference evidence="2" key="1">
    <citation type="journal article" date="2019" name="Int. J. Syst. Evol. Microbiol.">
        <title>The Global Catalogue of Microorganisms (GCM) 10K type strain sequencing project: providing services to taxonomists for standard genome sequencing and annotation.</title>
        <authorList>
            <consortium name="The Broad Institute Genomics Platform"/>
            <consortium name="The Broad Institute Genome Sequencing Center for Infectious Disease"/>
            <person name="Wu L."/>
            <person name="Ma J."/>
        </authorList>
    </citation>
    <scope>NUCLEOTIDE SEQUENCE [LARGE SCALE GENOMIC DNA]</scope>
    <source>
        <strain evidence="2">LMG 29247</strain>
    </source>
</reference>
<dbReference type="RefSeq" id="WP_147912187.1">
    <property type="nucleotide sequence ID" value="NZ_JBHUEJ010000036.1"/>
</dbReference>
<organism evidence="1 2">
    <name type="scientific">Ottowia flava</name>
    <dbReference type="NCBI Taxonomy" id="2675430"/>
    <lineage>
        <taxon>Bacteria</taxon>
        <taxon>Pseudomonadati</taxon>
        <taxon>Pseudomonadota</taxon>
        <taxon>Betaproteobacteria</taxon>
        <taxon>Burkholderiales</taxon>
        <taxon>Comamonadaceae</taxon>
        <taxon>Ottowia</taxon>
    </lineage>
</organism>
<keyword evidence="2" id="KW-1185">Reference proteome</keyword>
<evidence type="ECO:0000313" key="1">
    <source>
        <dbReference type="EMBL" id="MFD1712236.1"/>
    </source>
</evidence>
<sequence>MIYQKTELGQRAMKDRHAVEITRAQRSALILLDGQRSTASVLDATLSLGVSREDIDRLAELGLIATMPGSASADMPRGDAQLTDFASSTLAARHGPMDLPVAPNNEEERVRRYKKAYPLATQITATLGLRGFKLNLAVESAQGFDGLIELLPKIRAAVGDERVQPLRDALEGR</sequence>
<accession>A0ABW4KYE2</accession>
<dbReference type="EMBL" id="JBHUEJ010000036">
    <property type="protein sequence ID" value="MFD1712236.1"/>
    <property type="molecule type" value="Genomic_DNA"/>
</dbReference>
<comment type="caution">
    <text evidence="1">The sequence shown here is derived from an EMBL/GenBank/DDBJ whole genome shotgun (WGS) entry which is preliminary data.</text>
</comment>